<dbReference type="FunFam" id="1.20.1270.50:FF:000004">
    <property type="entry name" value="alpha-mannosidase 2C1 isoform X1"/>
    <property type="match status" value="1"/>
</dbReference>
<dbReference type="Pfam" id="PF22907">
    <property type="entry name" value="Ams1-like_1st"/>
    <property type="match status" value="1"/>
</dbReference>
<dbReference type="InterPro" id="IPR027291">
    <property type="entry name" value="Glyco_hydro_38_N_sf"/>
</dbReference>
<dbReference type="InterPro" id="IPR011330">
    <property type="entry name" value="Glyco_hydro/deAcase_b/a-brl"/>
</dbReference>
<dbReference type="SUPFAM" id="SSF74650">
    <property type="entry name" value="Galactose mutarotase-like"/>
    <property type="match status" value="1"/>
</dbReference>
<dbReference type="EMBL" id="CP041666">
    <property type="protein sequence ID" value="QDP41997.1"/>
    <property type="molecule type" value="Genomic_DNA"/>
</dbReference>
<gene>
    <name evidence="6" type="ORF">FN924_18575</name>
</gene>
<dbReference type="InterPro" id="IPR011682">
    <property type="entry name" value="Glyco_hydro_38_C"/>
</dbReference>
<dbReference type="InterPro" id="IPR041147">
    <property type="entry name" value="GH38_C"/>
</dbReference>
<reference evidence="6 7" key="1">
    <citation type="submission" date="2019-07" db="EMBL/GenBank/DDBJ databases">
        <authorList>
            <person name="Li J."/>
        </authorList>
    </citation>
    <scope>NUCLEOTIDE SEQUENCE [LARGE SCALE GENOMIC DNA]</scope>
    <source>
        <strain evidence="6 7">TKL69</strain>
    </source>
</reference>
<organism evidence="6 7">
    <name type="scientific">Radiobacillus deserti</name>
    <dbReference type="NCBI Taxonomy" id="2594883"/>
    <lineage>
        <taxon>Bacteria</taxon>
        <taxon>Bacillati</taxon>
        <taxon>Bacillota</taxon>
        <taxon>Bacilli</taxon>
        <taxon>Bacillales</taxon>
        <taxon>Bacillaceae</taxon>
        <taxon>Radiobacillus</taxon>
    </lineage>
</organism>
<dbReference type="SMART" id="SM00872">
    <property type="entry name" value="Alpha-mann_mid"/>
    <property type="match status" value="1"/>
</dbReference>
<keyword evidence="2" id="KW-0479">Metal-binding</keyword>
<dbReference type="GO" id="GO:0006013">
    <property type="term" value="P:mannose metabolic process"/>
    <property type="evidence" value="ECO:0007669"/>
    <property type="project" value="InterPro"/>
</dbReference>
<dbReference type="SUPFAM" id="SSF88688">
    <property type="entry name" value="Families 57/38 glycoside transferase middle domain"/>
    <property type="match status" value="1"/>
</dbReference>
<dbReference type="InterPro" id="IPR054723">
    <property type="entry name" value="Ams1-like_N"/>
</dbReference>
<dbReference type="AlphaFoldDB" id="A0A516KKS6"/>
<dbReference type="Gene3D" id="3.20.110.10">
    <property type="entry name" value="Glycoside hydrolase 38, N terminal domain"/>
    <property type="match status" value="1"/>
</dbReference>
<dbReference type="FunFam" id="3.20.110.10:FF:000002">
    <property type="entry name" value="alpha-mannosidase 2C1 isoform X1"/>
    <property type="match status" value="1"/>
</dbReference>
<dbReference type="Pfam" id="PF09261">
    <property type="entry name" value="Alpha-mann_mid"/>
    <property type="match status" value="1"/>
</dbReference>
<dbReference type="Gene3D" id="2.70.98.30">
    <property type="entry name" value="Golgi alpha-mannosidase II, domain 4"/>
    <property type="match status" value="1"/>
</dbReference>
<evidence type="ECO:0000313" key="7">
    <source>
        <dbReference type="Proteomes" id="UP000315215"/>
    </source>
</evidence>
<feature type="domain" description="Glycoside hydrolase family 38 central" evidence="5">
    <location>
        <begin position="521"/>
        <end position="601"/>
    </location>
</feature>
<comment type="similarity">
    <text evidence="1">Belongs to the glycosyl hydrolase 38 family.</text>
</comment>
<dbReference type="FunFam" id="2.70.98.30:FF:000010">
    <property type="entry name" value="Cytosolic alpha-mannosidase"/>
    <property type="match status" value="1"/>
</dbReference>
<dbReference type="Gene3D" id="1.20.1270.50">
    <property type="entry name" value="Glycoside hydrolase family 38, central domain"/>
    <property type="match status" value="1"/>
</dbReference>
<dbReference type="KEGG" id="aqt:FN924_18575"/>
<dbReference type="SUPFAM" id="SSF88713">
    <property type="entry name" value="Glycoside hydrolase/deacetylase"/>
    <property type="match status" value="1"/>
</dbReference>
<dbReference type="PANTHER" id="PTHR46017:SF1">
    <property type="entry name" value="ALPHA-MANNOSIDASE 2C1"/>
    <property type="match status" value="1"/>
</dbReference>
<evidence type="ECO:0000256" key="1">
    <source>
        <dbReference type="ARBA" id="ARBA00009792"/>
    </source>
</evidence>
<dbReference type="Pfam" id="PF07748">
    <property type="entry name" value="Glyco_hydro_38C"/>
    <property type="match status" value="1"/>
</dbReference>
<dbReference type="PANTHER" id="PTHR46017">
    <property type="entry name" value="ALPHA-MANNOSIDASE 2C1"/>
    <property type="match status" value="1"/>
</dbReference>
<evidence type="ECO:0000256" key="2">
    <source>
        <dbReference type="ARBA" id="ARBA00022723"/>
    </source>
</evidence>
<evidence type="ECO:0000256" key="3">
    <source>
        <dbReference type="ARBA" id="ARBA00022801"/>
    </source>
</evidence>
<dbReference type="GO" id="GO:0046872">
    <property type="term" value="F:metal ion binding"/>
    <property type="evidence" value="ECO:0007669"/>
    <property type="project" value="UniProtKB-KW"/>
</dbReference>
<name>A0A516KKS6_9BACI</name>
<protein>
    <submittedName>
        <fullName evidence="6">Alpha-mannosidase</fullName>
    </submittedName>
</protein>
<sequence length="1043" mass="121302">MFWTEKKLEARVKELATYRYEQIQNLEVLDFQEDVDGRVGAKPPQGGNWNTIRVGDFWTGRDTYIWLRKQVIIPANWKGKKVVGLFNFGRTGGGHNSGFESLLYVNGEPFQGVDTNHEEVFFKEEHIGTNVDLTFRLWSGLEGLEGRGRAPYEHDHKIQQAQLAILHEATDDLYFTSKAVLQTLTVLSEHSPEHKQLLQAVNKTYQFIDWSYPGSDRFYQSVEEARTFLSDALEQIGKQHPIVIRTIGHTHIDVAWLWRLKHTREKAARSFSTVLRLMEMYPEYIFLQSQPQLYEYIKQDYPELYEKIKARIQEGRWEAEGAMWLEPDCNIPAGESFVRQLLHGTRFLKQEFIVDSKYLWLPDVFGYSWALPQILKKSGIETFMTTKISWNQYNRMPHDTFKWRGMDGTEILTHFITTPIPGNKGWQYTYNGELLAETVQGIWDVYRDKDLTNELLISYGYGDGGGGVNREMLEMRRRLDQMPGLPHVKTGKAGAFFDQLHEQIKSTDHYVHTWDGELYLEYHRGTYTSQAYNKKMNRKLELAFRKVELLGSLTSLVKQNWSHYPTENLFNAWKILLRNQFHDIIPGSSIQEVYEDSREELSEAESLANEAIETIQHEFINKESVYTILNDASWKRKGLVMLPEQKGSGVWVDASGDVLQAAKTKDGWMVSLEDVPSVGVTTIRYKESEETPSTSSPFHIGSSSIRTPFYDIEWNEQGQLSKLWDVKAKRSVLKEKETANQLQVFEDKPMFWDAWDIDVFYQEKQRTVNQLNSVEIIEENGLRAIIRFEWTYLQSIITQDMIVYADSRRIDFQTCVDWQETNQLLKVAFPVDVRSTEATYDIQFGNVKRPTHWNTSWDFAKFETAAHQWADLSEKGYGVSLLNDSKYGYDIKDYVMRLTLLKSAQFPDRTQDQGKHTFTYSLLPHQGDWIDGQTVQEAWDLNQPLQPLEGQLLDSPASLFELSKDHVLIDAVKKAEDSNQLVVRLHEFTGERGEVELRSNFAINQWQESDLMEKEVGEKQATESIRFFIKPYEIKTFLIDLTK</sequence>
<dbReference type="Pfam" id="PF17677">
    <property type="entry name" value="Glyco_hydro38C2"/>
    <property type="match status" value="1"/>
</dbReference>
<dbReference type="OrthoDB" id="9772207at2"/>
<dbReference type="GO" id="GO:0009313">
    <property type="term" value="P:oligosaccharide catabolic process"/>
    <property type="evidence" value="ECO:0007669"/>
    <property type="project" value="TreeGrafter"/>
</dbReference>
<dbReference type="InterPro" id="IPR028995">
    <property type="entry name" value="Glyco_hydro_57/38_cen_sf"/>
</dbReference>
<dbReference type="InterPro" id="IPR000602">
    <property type="entry name" value="Glyco_hydro_38_N"/>
</dbReference>
<dbReference type="InterPro" id="IPR037094">
    <property type="entry name" value="Glyco_hydro_38_cen_sf"/>
</dbReference>
<keyword evidence="3" id="KW-0378">Hydrolase</keyword>
<dbReference type="GO" id="GO:0030246">
    <property type="term" value="F:carbohydrate binding"/>
    <property type="evidence" value="ECO:0007669"/>
    <property type="project" value="InterPro"/>
</dbReference>
<evidence type="ECO:0000259" key="5">
    <source>
        <dbReference type="SMART" id="SM00872"/>
    </source>
</evidence>
<keyword evidence="4" id="KW-0326">Glycosidase</keyword>
<dbReference type="InterPro" id="IPR015341">
    <property type="entry name" value="Glyco_hydro_38_cen"/>
</dbReference>
<evidence type="ECO:0000256" key="4">
    <source>
        <dbReference type="ARBA" id="ARBA00023295"/>
    </source>
</evidence>
<dbReference type="InterPro" id="IPR011013">
    <property type="entry name" value="Gal_mutarotase_sf_dom"/>
</dbReference>
<dbReference type="Proteomes" id="UP000315215">
    <property type="component" value="Chromosome"/>
</dbReference>
<proteinExistence type="inferred from homology"/>
<dbReference type="GO" id="GO:0004559">
    <property type="term" value="F:alpha-mannosidase activity"/>
    <property type="evidence" value="ECO:0007669"/>
    <property type="project" value="InterPro"/>
</dbReference>
<dbReference type="Pfam" id="PF01074">
    <property type="entry name" value="Glyco_hydro_38N"/>
    <property type="match status" value="1"/>
</dbReference>
<dbReference type="RefSeq" id="WP_143897027.1">
    <property type="nucleotide sequence ID" value="NZ_CP041666.1"/>
</dbReference>
<dbReference type="CDD" id="cd10789">
    <property type="entry name" value="GH38N_AMII_ER_cytosolic"/>
    <property type="match status" value="1"/>
</dbReference>
<keyword evidence="7" id="KW-1185">Reference proteome</keyword>
<accession>A0A516KKS6</accession>
<evidence type="ECO:0000313" key="6">
    <source>
        <dbReference type="EMBL" id="QDP41997.1"/>
    </source>
</evidence>
<dbReference type="Gene3D" id="2.60.40.2220">
    <property type="match status" value="1"/>
</dbReference>